<dbReference type="PANTHER" id="PTHR38042:SF1">
    <property type="entry name" value="UROPORPHYRINOGEN-III SYNTHASE, CHLOROPLASTIC"/>
    <property type="match status" value="1"/>
</dbReference>
<dbReference type="InterPro" id="IPR036108">
    <property type="entry name" value="4pyrrol_syn_uPrphyn_synt_sf"/>
</dbReference>
<gene>
    <name evidence="12" type="ORF">BJF91_00815</name>
    <name evidence="11" type="ORF">GGQ71_003471</name>
</gene>
<evidence type="ECO:0000313" key="13">
    <source>
        <dbReference type="Proteomes" id="UP000185598"/>
    </source>
</evidence>
<dbReference type="EC" id="4.2.1.75" evidence="3 9"/>
<evidence type="ECO:0000256" key="4">
    <source>
        <dbReference type="ARBA" id="ARBA00023239"/>
    </source>
</evidence>
<organism evidence="12 13">
    <name type="scientific">Allorhizobium taibaishanense</name>
    <dbReference type="NCBI Taxonomy" id="887144"/>
    <lineage>
        <taxon>Bacteria</taxon>
        <taxon>Pseudomonadati</taxon>
        <taxon>Pseudomonadota</taxon>
        <taxon>Alphaproteobacteria</taxon>
        <taxon>Hyphomicrobiales</taxon>
        <taxon>Rhizobiaceae</taxon>
        <taxon>Rhizobium/Agrobacterium group</taxon>
        <taxon>Allorhizobium</taxon>
    </lineage>
</organism>
<protein>
    <recommendedName>
        <fullName evidence="7 9">Uroporphyrinogen-III synthase</fullName>
        <ecNumber evidence="3 9">4.2.1.75</ecNumber>
    </recommendedName>
</protein>
<dbReference type="STRING" id="887144.BJF91_00815"/>
<dbReference type="EMBL" id="MKIN01000023">
    <property type="protein sequence ID" value="OLP48536.1"/>
    <property type="molecule type" value="Genomic_DNA"/>
</dbReference>
<sequence>MRVLVTRTQSASRKTAERLAALGHEPVILPLAQAQHHPDAVLSGMTRPHAALAITSAEALKACPTDSQVLRPHLETPLFAVGAATATAARALGFSNVTSADGDGEALSACIAQAAIDWSKPLLYLAGHPRKASLEQGLVRHGIPAVTVEAYRMQPIDYSSEEIIEQLAGKGIDAVLLYSAETARRFFALPIKTEVVDLFAGAQFFCLSPDIAEKVQEPFSHKVSIAPKPDEDGLFSLL</sequence>
<keyword evidence="5 9" id="KW-0627">Porphyrin biosynthesis</keyword>
<dbReference type="GO" id="GO:0006780">
    <property type="term" value="P:uroporphyrinogen III biosynthetic process"/>
    <property type="evidence" value="ECO:0007669"/>
    <property type="project" value="UniProtKB-UniRule"/>
</dbReference>
<reference evidence="12 13" key="1">
    <citation type="submission" date="2016-09" db="EMBL/GenBank/DDBJ databases">
        <title>Rhizobium oryziradicis sp. nov., isolated from the root of rice.</title>
        <authorList>
            <person name="Zhao J."/>
            <person name="Zhang X."/>
        </authorList>
    </citation>
    <scope>NUCLEOTIDE SEQUENCE [LARGE SCALE GENOMIC DNA]</scope>
    <source>
        <strain evidence="12 13">14971</strain>
    </source>
</reference>
<dbReference type="InterPro" id="IPR039793">
    <property type="entry name" value="UROS/Hem4"/>
</dbReference>
<reference evidence="11 14" key="2">
    <citation type="submission" date="2020-08" db="EMBL/GenBank/DDBJ databases">
        <title>Genomic Encyclopedia of Type Strains, Phase IV (KMG-IV): sequencing the most valuable type-strain genomes for metagenomic binning, comparative biology and taxonomic classification.</title>
        <authorList>
            <person name="Goeker M."/>
        </authorList>
    </citation>
    <scope>NUCLEOTIDE SEQUENCE [LARGE SCALE GENOMIC DNA]</scope>
    <source>
        <strain evidence="11 14">DSM 100021</strain>
    </source>
</reference>
<proteinExistence type="inferred from homology"/>
<evidence type="ECO:0000256" key="9">
    <source>
        <dbReference type="RuleBase" id="RU366031"/>
    </source>
</evidence>
<evidence type="ECO:0000313" key="14">
    <source>
        <dbReference type="Proteomes" id="UP000544107"/>
    </source>
</evidence>
<comment type="pathway">
    <text evidence="1 9">Porphyrin-containing compound metabolism; protoporphyrin-IX biosynthesis; coproporphyrinogen-III from 5-aminolevulinate: step 3/4.</text>
</comment>
<dbReference type="Pfam" id="PF02602">
    <property type="entry name" value="HEM4"/>
    <property type="match status" value="1"/>
</dbReference>
<dbReference type="RefSeq" id="WP_075615848.1">
    <property type="nucleotide sequence ID" value="NZ_JACIED010000004.1"/>
</dbReference>
<evidence type="ECO:0000256" key="5">
    <source>
        <dbReference type="ARBA" id="ARBA00023244"/>
    </source>
</evidence>
<evidence type="ECO:0000313" key="11">
    <source>
        <dbReference type="EMBL" id="MBB4009189.1"/>
    </source>
</evidence>
<dbReference type="Proteomes" id="UP000185598">
    <property type="component" value="Unassembled WGS sequence"/>
</dbReference>
<evidence type="ECO:0000256" key="8">
    <source>
        <dbReference type="ARBA" id="ARBA00048617"/>
    </source>
</evidence>
<evidence type="ECO:0000313" key="12">
    <source>
        <dbReference type="EMBL" id="OLP48536.1"/>
    </source>
</evidence>
<evidence type="ECO:0000256" key="7">
    <source>
        <dbReference type="ARBA" id="ARBA00040167"/>
    </source>
</evidence>
<dbReference type="EMBL" id="JACIED010000004">
    <property type="protein sequence ID" value="MBB4009189.1"/>
    <property type="molecule type" value="Genomic_DNA"/>
</dbReference>
<accession>A0A1Q9A1W4</accession>
<dbReference type="SUPFAM" id="SSF69618">
    <property type="entry name" value="HemD-like"/>
    <property type="match status" value="1"/>
</dbReference>
<dbReference type="UniPathway" id="UPA00251">
    <property type="reaction ID" value="UER00320"/>
</dbReference>
<comment type="caution">
    <text evidence="12">The sequence shown here is derived from an EMBL/GenBank/DDBJ whole genome shotgun (WGS) entry which is preliminary data.</text>
</comment>
<dbReference type="PANTHER" id="PTHR38042">
    <property type="entry name" value="UROPORPHYRINOGEN-III SYNTHASE, CHLOROPLASTIC"/>
    <property type="match status" value="1"/>
</dbReference>
<keyword evidence="4 9" id="KW-0456">Lyase</keyword>
<dbReference type="InterPro" id="IPR003754">
    <property type="entry name" value="4pyrrol_synth_uPrphyn_synth"/>
</dbReference>
<comment type="function">
    <text evidence="6 9">Catalyzes cyclization of the linear tetrapyrrole, hydroxymethylbilane, to the macrocyclic uroporphyrinogen III.</text>
</comment>
<comment type="similarity">
    <text evidence="2 9">Belongs to the uroporphyrinogen-III synthase family.</text>
</comment>
<name>A0A1Q9A1W4_9HYPH</name>
<dbReference type="GO" id="GO:0006782">
    <property type="term" value="P:protoporphyrinogen IX biosynthetic process"/>
    <property type="evidence" value="ECO:0007669"/>
    <property type="project" value="UniProtKB-UniRule"/>
</dbReference>
<evidence type="ECO:0000256" key="6">
    <source>
        <dbReference type="ARBA" id="ARBA00037589"/>
    </source>
</evidence>
<dbReference type="CDD" id="cd06578">
    <property type="entry name" value="HemD"/>
    <property type="match status" value="1"/>
</dbReference>
<evidence type="ECO:0000256" key="1">
    <source>
        <dbReference type="ARBA" id="ARBA00004772"/>
    </source>
</evidence>
<feature type="domain" description="Tetrapyrrole biosynthesis uroporphyrinogen III synthase" evidence="10">
    <location>
        <begin position="15"/>
        <end position="235"/>
    </location>
</feature>
<dbReference type="Proteomes" id="UP000544107">
    <property type="component" value="Unassembled WGS sequence"/>
</dbReference>
<dbReference type="NCBIfam" id="NF006621">
    <property type="entry name" value="PRK09189.1"/>
    <property type="match status" value="1"/>
</dbReference>
<dbReference type="GO" id="GO:0004852">
    <property type="term" value="F:uroporphyrinogen-III synthase activity"/>
    <property type="evidence" value="ECO:0007669"/>
    <property type="project" value="UniProtKB-UniRule"/>
</dbReference>
<evidence type="ECO:0000256" key="3">
    <source>
        <dbReference type="ARBA" id="ARBA00013109"/>
    </source>
</evidence>
<keyword evidence="13" id="KW-1185">Reference proteome</keyword>
<evidence type="ECO:0000256" key="2">
    <source>
        <dbReference type="ARBA" id="ARBA00008133"/>
    </source>
</evidence>
<evidence type="ECO:0000259" key="10">
    <source>
        <dbReference type="Pfam" id="PF02602"/>
    </source>
</evidence>
<dbReference type="AlphaFoldDB" id="A0A1Q9A1W4"/>
<comment type="catalytic activity">
    <reaction evidence="8 9">
        <text>hydroxymethylbilane = uroporphyrinogen III + H2O</text>
        <dbReference type="Rhea" id="RHEA:18965"/>
        <dbReference type="ChEBI" id="CHEBI:15377"/>
        <dbReference type="ChEBI" id="CHEBI:57308"/>
        <dbReference type="ChEBI" id="CHEBI:57845"/>
        <dbReference type="EC" id="4.2.1.75"/>
    </reaction>
</comment>
<dbReference type="Gene3D" id="3.40.50.10090">
    <property type="match status" value="2"/>
</dbReference>